<dbReference type="KEGG" id="ptp:RCA23_c09950"/>
<feature type="transmembrane region" description="Helical" evidence="1">
    <location>
        <begin position="7"/>
        <end position="28"/>
    </location>
</feature>
<reference evidence="2 3" key="1">
    <citation type="journal article" date="2014" name="ISME J.">
        <title>Adaptation of an abundant Roseobacter RCA organism to pelagic systems revealed by genomic and transcriptomic analyses.</title>
        <authorList>
            <person name="Voget S."/>
            <person name="Wemheuer B."/>
            <person name="Brinkhoff T."/>
            <person name="Vollmers J."/>
            <person name="Dietrich S."/>
            <person name="Giebel H.A."/>
            <person name="Beardsley C."/>
            <person name="Sardemann C."/>
            <person name="Bakenhus I."/>
            <person name="Billerbeck S."/>
            <person name="Daniel R."/>
            <person name="Simon M."/>
        </authorList>
    </citation>
    <scope>NUCLEOTIDE SEQUENCE [LARGE SCALE GENOMIC DNA]</scope>
    <source>
        <strain evidence="2 3">RCA23</strain>
    </source>
</reference>
<accession>A0AAN0VI18</accession>
<organism evidence="2 3">
    <name type="scientific">Planktomarina temperata RCA23</name>
    <dbReference type="NCBI Taxonomy" id="666509"/>
    <lineage>
        <taxon>Bacteria</taxon>
        <taxon>Pseudomonadati</taxon>
        <taxon>Pseudomonadota</taxon>
        <taxon>Alphaproteobacteria</taxon>
        <taxon>Rhodobacterales</taxon>
        <taxon>Paracoccaceae</taxon>
        <taxon>Planktomarina</taxon>
    </lineage>
</organism>
<dbReference type="Pfam" id="PF20082">
    <property type="entry name" value="DUF6476"/>
    <property type="match status" value="1"/>
</dbReference>
<keyword evidence="1" id="KW-0472">Membrane</keyword>
<keyword evidence="1" id="KW-1133">Transmembrane helix</keyword>
<dbReference type="EMBL" id="CP003984">
    <property type="protein sequence ID" value="AII86547.1"/>
    <property type="molecule type" value="Genomic_DNA"/>
</dbReference>
<keyword evidence="1" id="KW-0812">Transmembrane</keyword>
<dbReference type="AlphaFoldDB" id="A0AAN0VI18"/>
<name>A0AAN0VI18_9RHOB</name>
<gene>
    <name evidence="2" type="ORF">RCA23_c09950</name>
</gene>
<proteinExistence type="predicted"/>
<dbReference type="Proteomes" id="UP000028680">
    <property type="component" value="Chromosome"/>
</dbReference>
<dbReference type="InterPro" id="IPR045519">
    <property type="entry name" value="DUF6476"/>
</dbReference>
<protein>
    <submittedName>
        <fullName evidence="2">Uncharacterized protein</fullName>
    </submittedName>
</protein>
<sequence>MRFLRRLVTTLTATMIVGLLAIFTVLVIRLQSPVAIFPEITALPEGTQVLSVSRTANELIVIDQNRKIYLLSLDGEKLLHMQALP</sequence>
<evidence type="ECO:0000256" key="1">
    <source>
        <dbReference type="SAM" id="Phobius"/>
    </source>
</evidence>
<keyword evidence="3" id="KW-1185">Reference proteome</keyword>
<evidence type="ECO:0000313" key="3">
    <source>
        <dbReference type="Proteomes" id="UP000028680"/>
    </source>
</evidence>
<evidence type="ECO:0000313" key="2">
    <source>
        <dbReference type="EMBL" id="AII86547.1"/>
    </source>
</evidence>